<evidence type="ECO:0000259" key="5">
    <source>
        <dbReference type="SMART" id="SM00470"/>
    </source>
</evidence>
<dbReference type="OrthoDB" id="9802051at2"/>
<dbReference type="RefSeq" id="WP_097654366.1">
    <property type="nucleotide sequence ID" value="NZ_LYXE01000129.1"/>
</dbReference>
<evidence type="ECO:0000313" key="6">
    <source>
        <dbReference type="EMBL" id="PDV97540.1"/>
    </source>
</evidence>
<dbReference type="AlphaFoldDB" id="A0A2H3L5M6"/>
<dbReference type="Gene3D" id="1.10.10.2830">
    <property type="match status" value="1"/>
</dbReference>
<dbReference type="PANTHER" id="PTHR33375:SF1">
    <property type="entry name" value="CHROMOSOME-PARTITIONING PROTEIN PARB-RELATED"/>
    <property type="match status" value="1"/>
</dbReference>
<dbReference type="SUPFAM" id="SSF110849">
    <property type="entry name" value="ParB/Sulfiredoxin"/>
    <property type="match status" value="1"/>
</dbReference>
<dbReference type="GO" id="GO:0045881">
    <property type="term" value="P:positive regulation of sporulation resulting in formation of a cellular spore"/>
    <property type="evidence" value="ECO:0007669"/>
    <property type="project" value="TreeGrafter"/>
</dbReference>
<keyword evidence="2" id="KW-0159">Chromosome partition</keyword>
<dbReference type="FunFam" id="3.90.1530.30:FF:000001">
    <property type="entry name" value="Chromosome partitioning protein ParB"/>
    <property type="match status" value="1"/>
</dbReference>
<dbReference type="Gene3D" id="3.90.1530.30">
    <property type="match status" value="1"/>
</dbReference>
<gene>
    <name evidence="6" type="ORF">A9Q02_17960</name>
</gene>
<dbReference type="Proteomes" id="UP000220922">
    <property type="component" value="Unassembled WGS sequence"/>
</dbReference>
<evidence type="ECO:0000256" key="3">
    <source>
        <dbReference type="ARBA" id="ARBA00023125"/>
    </source>
</evidence>
<dbReference type="PANTHER" id="PTHR33375">
    <property type="entry name" value="CHROMOSOME-PARTITIONING PROTEIN PARB-RELATED"/>
    <property type="match status" value="1"/>
</dbReference>
<sequence>MSRRRGLGSGLDALMSSGPTPGVSSAIRQIPLDAIRSNRSQPRSHFDEQALDELAASIREHGLIQPVIVTEDDEGGYELIAGERRWRAARRAGLREVPALVKSTTPQQLLELAIVENVQRADLNALEEGQAYQTLKDEFGLTDEMIAQRVGKSRVTVVNTRRLIKLAPAARQALLDGAISAGHGRALLRLEEPTEQSAVLELIVRRDLSVREAERMAELALHQQVHPATREALLHGTISAAHAQALLRLEDPALQNAALEQVLALGLSTRASDQFAALLSEGVALASAVEQVRVAPPSASLAPHTPTPTTDDEPRPNRRTPVDPNDEEARRLFENLLETPVQLVRTGREIRLTITVYDDEQLQHIYERLNGTE</sequence>
<dbReference type="GO" id="GO:0003677">
    <property type="term" value="F:DNA binding"/>
    <property type="evidence" value="ECO:0007669"/>
    <property type="project" value="UniProtKB-KW"/>
</dbReference>
<dbReference type="EMBL" id="LYXE01000129">
    <property type="protein sequence ID" value="PDV97540.1"/>
    <property type="molecule type" value="Genomic_DNA"/>
</dbReference>
<dbReference type="InterPro" id="IPR050336">
    <property type="entry name" value="Chromosome_partition/occlusion"/>
</dbReference>
<dbReference type="InterPro" id="IPR041468">
    <property type="entry name" value="HTH_ParB/Spo0J"/>
</dbReference>
<reference evidence="6 7" key="1">
    <citation type="submission" date="2016-05" db="EMBL/GenBank/DDBJ databases">
        <authorList>
            <person name="Lavstsen T."/>
            <person name="Jespersen J.S."/>
        </authorList>
    </citation>
    <scope>NUCLEOTIDE SEQUENCE [LARGE SCALE GENOMIC DNA]</scope>
    <source>
        <strain evidence="6 7">B7-9</strain>
    </source>
</reference>
<dbReference type="GO" id="GO:0005694">
    <property type="term" value="C:chromosome"/>
    <property type="evidence" value="ECO:0007669"/>
    <property type="project" value="TreeGrafter"/>
</dbReference>
<dbReference type="InterPro" id="IPR004437">
    <property type="entry name" value="ParB/RepB/Spo0J"/>
</dbReference>
<name>A0A2H3L5M6_9CHLR</name>
<keyword evidence="3" id="KW-0238">DNA-binding</keyword>
<dbReference type="GO" id="GO:0007059">
    <property type="term" value="P:chromosome segregation"/>
    <property type="evidence" value="ECO:0007669"/>
    <property type="project" value="UniProtKB-KW"/>
</dbReference>
<keyword evidence="7" id="KW-1185">Reference proteome</keyword>
<dbReference type="NCBIfam" id="TIGR00180">
    <property type="entry name" value="parB_part"/>
    <property type="match status" value="1"/>
</dbReference>
<dbReference type="SMART" id="SM00470">
    <property type="entry name" value="ParB"/>
    <property type="match status" value="1"/>
</dbReference>
<dbReference type="InterPro" id="IPR003115">
    <property type="entry name" value="ParB_N"/>
</dbReference>
<evidence type="ECO:0000256" key="2">
    <source>
        <dbReference type="ARBA" id="ARBA00022829"/>
    </source>
</evidence>
<evidence type="ECO:0000256" key="4">
    <source>
        <dbReference type="SAM" id="MobiDB-lite"/>
    </source>
</evidence>
<dbReference type="FunFam" id="1.10.10.2830:FF:000001">
    <property type="entry name" value="Chromosome partitioning protein ParB"/>
    <property type="match status" value="1"/>
</dbReference>
<feature type="region of interest" description="Disordered" evidence="4">
    <location>
        <begin position="1"/>
        <end position="25"/>
    </location>
</feature>
<dbReference type="Pfam" id="PF02195">
    <property type="entry name" value="ParB_N"/>
    <property type="match status" value="1"/>
</dbReference>
<comment type="caution">
    <text evidence="6">The sequence shown here is derived from an EMBL/GenBank/DDBJ whole genome shotgun (WGS) entry which is preliminary data.</text>
</comment>
<evidence type="ECO:0000256" key="1">
    <source>
        <dbReference type="ARBA" id="ARBA00006295"/>
    </source>
</evidence>
<accession>A0A2H3L5M6</accession>
<dbReference type="InterPro" id="IPR036086">
    <property type="entry name" value="ParB/Sulfiredoxin_sf"/>
</dbReference>
<dbReference type="Pfam" id="PF17762">
    <property type="entry name" value="HTH_ParB"/>
    <property type="match status" value="2"/>
</dbReference>
<feature type="domain" description="ParB-like N-terminal" evidence="5">
    <location>
        <begin position="28"/>
        <end position="118"/>
    </location>
</feature>
<organism evidence="6 7">
    <name type="scientific">Candidatus Chloroploca asiatica</name>
    <dbReference type="NCBI Taxonomy" id="1506545"/>
    <lineage>
        <taxon>Bacteria</taxon>
        <taxon>Bacillati</taxon>
        <taxon>Chloroflexota</taxon>
        <taxon>Chloroflexia</taxon>
        <taxon>Chloroflexales</taxon>
        <taxon>Chloroflexineae</taxon>
        <taxon>Oscillochloridaceae</taxon>
        <taxon>Candidatus Chloroploca</taxon>
    </lineage>
</organism>
<protein>
    <submittedName>
        <fullName evidence="6">Chromosome partitioning protein ParB</fullName>
    </submittedName>
</protein>
<comment type="similarity">
    <text evidence="1">Belongs to the ParB family.</text>
</comment>
<proteinExistence type="inferred from homology"/>
<feature type="region of interest" description="Disordered" evidence="4">
    <location>
        <begin position="295"/>
        <end position="326"/>
    </location>
</feature>
<evidence type="ECO:0000313" key="7">
    <source>
        <dbReference type="Proteomes" id="UP000220922"/>
    </source>
</evidence>